<evidence type="ECO:0000313" key="2">
    <source>
        <dbReference type="EMBL" id="WKA00526.1"/>
    </source>
</evidence>
<evidence type="ECO:0000256" key="1">
    <source>
        <dbReference type="SAM" id="Coils"/>
    </source>
</evidence>
<dbReference type="EMBL" id="CP126659">
    <property type="protein sequence ID" value="WKA00526.1"/>
    <property type="molecule type" value="Genomic_DNA"/>
</dbReference>
<dbReference type="Proteomes" id="UP001227230">
    <property type="component" value="Chromosome 12"/>
</dbReference>
<accession>A0ABY9D0W0</accession>
<keyword evidence="3" id="KW-1185">Reference proteome</keyword>
<reference evidence="2 3" key="1">
    <citation type="journal article" date="2023" name="Hortic Res">
        <title>The complete reference genome for grapevine (Vitis vinifera L.) genetics and breeding.</title>
        <authorList>
            <person name="Shi X."/>
            <person name="Cao S."/>
            <person name="Wang X."/>
            <person name="Huang S."/>
            <person name="Wang Y."/>
            <person name="Liu Z."/>
            <person name="Liu W."/>
            <person name="Leng X."/>
            <person name="Peng Y."/>
            <person name="Wang N."/>
            <person name="Wang Y."/>
            <person name="Ma Z."/>
            <person name="Xu X."/>
            <person name="Zhang F."/>
            <person name="Xue H."/>
            <person name="Zhong H."/>
            <person name="Wang Y."/>
            <person name="Zhang K."/>
            <person name="Velt A."/>
            <person name="Avia K."/>
            <person name="Holtgrawe D."/>
            <person name="Grimplet J."/>
            <person name="Matus J.T."/>
            <person name="Ware D."/>
            <person name="Wu X."/>
            <person name="Wang H."/>
            <person name="Liu C."/>
            <person name="Fang Y."/>
            <person name="Rustenholz C."/>
            <person name="Cheng Z."/>
            <person name="Xiao H."/>
            <person name="Zhou Y."/>
        </authorList>
    </citation>
    <scope>NUCLEOTIDE SEQUENCE [LARGE SCALE GENOMIC DNA]</scope>
    <source>
        <strain evidence="3">cv. Pinot noir / PN40024</strain>
        <tissue evidence="2">Leaf</tissue>
    </source>
</reference>
<feature type="coiled-coil region" evidence="1">
    <location>
        <begin position="86"/>
        <end position="141"/>
    </location>
</feature>
<evidence type="ECO:0000313" key="3">
    <source>
        <dbReference type="Proteomes" id="UP001227230"/>
    </source>
</evidence>
<proteinExistence type="predicted"/>
<organism evidence="2 3">
    <name type="scientific">Vitis vinifera</name>
    <name type="common">Grape</name>
    <dbReference type="NCBI Taxonomy" id="29760"/>
    <lineage>
        <taxon>Eukaryota</taxon>
        <taxon>Viridiplantae</taxon>
        <taxon>Streptophyta</taxon>
        <taxon>Embryophyta</taxon>
        <taxon>Tracheophyta</taxon>
        <taxon>Spermatophyta</taxon>
        <taxon>Magnoliopsida</taxon>
        <taxon>eudicotyledons</taxon>
        <taxon>Gunneridae</taxon>
        <taxon>Pentapetalae</taxon>
        <taxon>rosids</taxon>
        <taxon>Vitales</taxon>
        <taxon>Vitaceae</taxon>
        <taxon>Viteae</taxon>
        <taxon>Vitis</taxon>
    </lineage>
</organism>
<gene>
    <name evidence="2" type="ORF">VitviT2T_018870</name>
</gene>
<keyword evidence="1" id="KW-0175">Coiled coil</keyword>
<protein>
    <submittedName>
        <fullName evidence="2">Uncharacterized protein</fullName>
    </submittedName>
</protein>
<name>A0ABY9D0W0_VITVI</name>
<sequence>MELPASYMNEFFPIMERIPIDITIDPSQSFMACVLHETTDVTIEAIMRLEDYMTMQTIEVGSKFDAELWANLEAAKVDVVVTFKMIEEETSLLRKTELENEAFQAKILQLKLDNIALRTSKAKAEEKCVRLKLELKQARVSFVKEKKLEVAYQQQVDDMFFYNYHCYMKKHGITDDIPNIMSDDEKEVVLSEEAGQSDSSTLATLASFNRLSFLP</sequence>